<dbReference type="Pfam" id="PF00072">
    <property type="entry name" value="Response_reg"/>
    <property type="match status" value="1"/>
</dbReference>
<gene>
    <name evidence="4" type="ORF">HHL08_09585</name>
</gene>
<evidence type="ECO:0000313" key="5">
    <source>
        <dbReference type="Proteomes" id="UP000519023"/>
    </source>
</evidence>
<protein>
    <submittedName>
        <fullName evidence="4">Response regulator</fullName>
    </submittedName>
</protein>
<dbReference type="PANTHER" id="PTHR44591:SF3">
    <property type="entry name" value="RESPONSE REGULATORY DOMAIN-CONTAINING PROTEIN"/>
    <property type="match status" value="1"/>
</dbReference>
<dbReference type="PANTHER" id="PTHR44591">
    <property type="entry name" value="STRESS RESPONSE REGULATOR PROTEIN 1"/>
    <property type="match status" value="1"/>
</dbReference>
<dbReference type="InterPro" id="IPR050595">
    <property type="entry name" value="Bact_response_regulator"/>
</dbReference>
<comment type="caution">
    <text evidence="4">The sequence shown here is derived from an EMBL/GenBank/DDBJ whole genome shotgun (WGS) entry which is preliminary data.</text>
</comment>
<evidence type="ECO:0000256" key="2">
    <source>
        <dbReference type="PROSITE-ProRule" id="PRU00169"/>
    </source>
</evidence>
<dbReference type="InterPro" id="IPR001789">
    <property type="entry name" value="Sig_transdc_resp-reg_receiver"/>
</dbReference>
<sequence length="142" mass="15463">MTYRNTVSDSGQPKILLAEDDPAVRRSLQLALQARGYDVRAHATGKTLLDDPFCTSAACLVADYRLDELDGFEILSRLRSRDWNGPAILITAYAALGLQERAASLGFGAVIEKPFREGAVGDTIDRLLHAHRQSGGARHDGQ</sequence>
<dbReference type="InterPro" id="IPR011006">
    <property type="entry name" value="CheY-like_superfamily"/>
</dbReference>
<keyword evidence="1 2" id="KW-0597">Phosphoprotein</keyword>
<evidence type="ECO:0000313" key="4">
    <source>
        <dbReference type="EMBL" id="NML10399.1"/>
    </source>
</evidence>
<name>A0A7X9WV18_9SPHN</name>
<organism evidence="4 5">
    <name type="scientific">Sphingobium psychrophilum</name>
    <dbReference type="NCBI Taxonomy" id="2728834"/>
    <lineage>
        <taxon>Bacteria</taxon>
        <taxon>Pseudomonadati</taxon>
        <taxon>Pseudomonadota</taxon>
        <taxon>Alphaproteobacteria</taxon>
        <taxon>Sphingomonadales</taxon>
        <taxon>Sphingomonadaceae</taxon>
        <taxon>Sphingobium</taxon>
    </lineage>
</organism>
<reference evidence="4 5" key="1">
    <citation type="submission" date="2020-04" db="EMBL/GenBank/DDBJ databases">
        <title>Sphingobium sp. AR-3-1 isolated from Arctic soil.</title>
        <authorList>
            <person name="Dahal R.H."/>
            <person name="Chaudhary D.K."/>
        </authorList>
    </citation>
    <scope>NUCLEOTIDE SEQUENCE [LARGE SCALE GENOMIC DNA]</scope>
    <source>
        <strain evidence="4 5">AR-3-1</strain>
    </source>
</reference>
<accession>A0A7X9WV18</accession>
<evidence type="ECO:0000256" key="1">
    <source>
        <dbReference type="ARBA" id="ARBA00022553"/>
    </source>
</evidence>
<dbReference type="AlphaFoldDB" id="A0A7X9WV18"/>
<dbReference type="Gene3D" id="3.40.50.2300">
    <property type="match status" value="1"/>
</dbReference>
<feature type="domain" description="Response regulatory" evidence="3">
    <location>
        <begin position="14"/>
        <end position="128"/>
    </location>
</feature>
<dbReference type="PROSITE" id="PS50110">
    <property type="entry name" value="RESPONSE_REGULATORY"/>
    <property type="match status" value="1"/>
</dbReference>
<dbReference type="Proteomes" id="UP000519023">
    <property type="component" value="Unassembled WGS sequence"/>
</dbReference>
<dbReference type="SUPFAM" id="SSF52172">
    <property type="entry name" value="CheY-like"/>
    <property type="match status" value="1"/>
</dbReference>
<feature type="modified residue" description="4-aspartylphosphate" evidence="2">
    <location>
        <position position="63"/>
    </location>
</feature>
<keyword evidence="5" id="KW-1185">Reference proteome</keyword>
<evidence type="ECO:0000259" key="3">
    <source>
        <dbReference type="PROSITE" id="PS50110"/>
    </source>
</evidence>
<proteinExistence type="predicted"/>
<dbReference type="SMART" id="SM00448">
    <property type="entry name" value="REC"/>
    <property type="match status" value="1"/>
</dbReference>
<dbReference type="EMBL" id="JABBFV010000005">
    <property type="protein sequence ID" value="NML10399.1"/>
    <property type="molecule type" value="Genomic_DNA"/>
</dbReference>
<dbReference type="GO" id="GO:0000160">
    <property type="term" value="P:phosphorelay signal transduction system"/>
    <property type="evidence" value="ECO:0007669"/>
    <property type="project" value="InterPro"/>
</dbReference>